<accession>A0A3B0X1K7</accession>
<gene>
    <name evidence="1" type="ORF">MNBD_GAMMA08-1350</name>
</gene>
<evidence type="ECO:0000313" key="1">
    <source>
        <dbReference type="EMBL" id="VAW61661.1"/>
    </source>
</evidence>
<reference evidence="1" key="1">
    <citation type="submission" date="2018-06" db="EMBL/GenBank/DDBJ databases">
        <authorList>
            <person name="Zhirakovskaya E."/>
        </authorList>
    </citation>
    <scope>NUCLEOTIDE SEQUENCE</scope>
</reference>
<protein>
    <submittedName>
        <fullName evidence="1">Uncharacterized protein</fullName>
    </submittedName>
</protein>
<proteinExistence type="predicted"/>
<sequence>MLVMKRFLSVFVLLLASQGLQARSLPDFVELVEDNGPAVVNISTRHKVSAA</sequence>
<dbReference type="EMBL" id="UOFH01000191">
    <property type="protein sequence ID" value="VAW61661.1"/>
    <property type="molecule type" value="Genomic_DNA"/>
</dbReference>
<organism evidence="1">
    <name type="scientific">hydrothermal vent metagenome</name>
    <dbReference type="NCBI Taxonomy" id="652676"/>
    <lineage>
        <taxon>unclassified sequences</taxon>
        <taxon>metagenomes</taxon>
        <taxon>ecological metagenomes</taxon>
    </lineage>
</organism>
<name>A0A3B0X1K7_9ZZZZ</name>
<dbReference type="AlphaFoldDB" id="A0A3B0X1K7"/>
<feature type="non-terminal residue" evidence="1">
    <location>
        <position position="51"/>
    </location>
</feature>